<dbReference type="RefSeq" id="WP_142929349.1">
    <property type="nucleotide sequence ID" value="NZ_ML660105.1"/>
</dbReference>
<dbReference type="PROSITE" id="PS50125">
    <property type="entry name" value="GUANYLATE_CYCLASE_2"/>
    <property type="match status" value="1"/>
</dbReference>
<sequence length="235" mass="26744">MTQGYFLVADILGFGEIISNLEIEEQVEKINDWQELIRALTQKYQLVRFQLISDTLFIGIFDDVNELENLIDFCKELLSRAIVKSIPIRGAISKGEYIWGEHLVYGKAVIAAHKHEMNQNWIGISFFPEFEGIESLWGKLVCYQIPTKSGQNQMGAVIRWDIPSLDDLGRYLVEGGLTGEHSKIDQKWISRLEQTIMFSLYLKIIDNSAHEVSEFHGLGTPVHIIEQALLTSGCI</sequence>
<dbReference type="GO" id="GO:0035556">
    <property type="term" value="P:intracellular signal transduction"/>
    <property type="evidence" value="ECO:0007669"/>
    <property type="project" value="InterPro"/>
</dbReference>
<evidence type="ECO:0000313" key="3">
    <source>
        <dbReference type="Proteomes" id="UP000319732"/>
    </source>
</evidence>
<dbReference type="InterPro" id="IPR029787">
    <property type="entry name" value="Nucleotide_cyclase"/>
</dbReference>
<protein>
    <recommendedName>
        <fullName evidence="1">Guanylate cyclase domain-containing protein</fullName>
    </recommendedName>
</protein>
<organism evidence="2 3">
    <name type="scientific">Exilibacterium tricleocarpae</name>
    <dbReference type="NCBI Taxonomy" id="2591008"/>
    <lineage>
        <taxon>Bacteria</taxon>
        <taxon>Pseudomonadati</taxon>
        <taxon>Pseudomonadota</taxon>
        <taxon>Gammaproteobacteria</taxon>
        <taxon>Cellvibrionales</taxon>
        <taxon>Cellvibrionaceae</taxon>
        <taxon>Exilibacterium</taxon>
    </lineage>
</organism>
<feature type="domain" description="Guanylate cyclase" evidence="1">
    <location>
        <begin position="5"/>
        <end position="116"/>
    </location>
</feature>
<dbReference type="GO" id="GO:0009190">
    <property type="term" value="P:cyclic nucleotide biosynthetic process"/>
    <property type="evidence" value="ECO:0007669"/>
    <property type="project" value="InterPro"/>
</dbReference>
<dbReference type="SUPFAM" id="SSF55073">
    <property type="entry name" value="Nucleotide cyclase"/>
    <property type="match status" value="1"/>
</dbReference>
<dbReference type="InterPro" id="IPR001054">
    <property type="entry name" value="A/G_cyclase"/>
</dbReference>
<comment type="caution">
    <text evidence="2">The sequence shown here is derived from an EMBL/GenBank/DDBJ whole genome shotgun (WGS) entry which is preliminary data.</text>
</comment>
<dbReference type="Gene3D" id="3.30.70.1230">
    <property type="entry name" value="Nucleotide cyclase"/>
    <property type="match status" value="1"/>
</dbReference>
<dbReference type="EMBL" id="VHSG01000027">
    <property type="protein sequence ID" value="TQV69710.1"/>
    <property type="molecule type" value="Genomic_DNA"/>
</dbReference>
<evidence type="ECO:0000313" key="2">
    <source>
        <dbReference type="EMBL" id="TQV69710.1"/>
    </source>
</evidence>
<dbReference type="AlphaFoldDB" id="A0A545SXM2"/>
<dbReference type="GO" id="GO:0004016">
    <property type="term" value="F:adenylate cyclase activity"/>
    <property type="evidence" value="ECO:0007669"/>
    <property type="project" value="UniProtKB-ARBA"/>
</dbReference>
<evidence type="ECO:0000259" key="1">
    <source>
        <dbReference type="PROSITE" id="PS50125"/>
    </source>
</evidence>
<dbReference type="OrthoDB" id="8235971at2"/>
<keyword evidence="3" id="KW-1185">Reference proteome</keyword>
<gene>
    <name evidence="2" type="ORF">FKG94_23250</name>
</gene>
<proteinExistence type="predicted"/>
<name>A0A545SXM2_9GAMM</name>
<accession>A0A545SXM2</accession>
<reference evidence="2 3" key="1">
    <citation type="submission" date="2019-06" db="EMBL/GenBank/DDBJ databases">
        <title>Whole genome sequence for Cellvibrionaceae sp. R142.</title>
        <authorList>
            <person name="Wang G."/>
        </authorList>
    </citation>
    <scope>NUCLEOTIDE SEQUENCE [LARGE SCALE GENOMIC DNA]</scope>
    <source>
        <strain evidence="2 3">R142</strain>
    </source>
</reference>
<dbReference type="Proteomes" id="UP000319732">
    <property type="component" value="Unassembled WGS sequence"/>
</dbReference>